<dbReference type="Proteomes" id="UP001470230">
    <property type="component" value="Unassembled WGS sequence"/>
</dbReference>
<sequence length="163" mass="18121">MFITDYHLSLYFHSIDIDKSIIPKSSMDDGNQVWCMLSIGSDPPVSTSAAPLSPHSELDYSLDVEFRPTTSGPCYLYLTICSFDSDSIYSNSPDLVALARAKVSIEKLPLNGPNAFRIPFMVKNEKKNSKNKKKGNFESELRQVATILISGIIDPPLEKEVTD</sequence>
<dbReference type="EMBL" id="JAPFFF010000021">
    <property type="protein sequence ID" value="KAK8854023.1"/>
    <property type="molecule type" value="Genomic_DNA"/>
</dbReference>
<organism evidence="1 2">
    <name type="scientific">Tritrichomonas musculus</name>
    <dbReference type="NCBI Taxonomy" id="1915356"/>
    <lineage>
        <taxon>Eukaryota</taxon>
        <taxon>Metamonada</taxon>
        <taxon>Parabasalia</taxon>
        <taxon>Tritrichomonadida</taxon>
        <taxon>Tritrichomonadidae</taxon>
        <taxon>Tritrichomonas</taxon>
    </lineage>
</organism>
<accession>A0ABR2HY48</accession>
<protein>
    <submittedName>
        <fullName evidence="1">Uncharacterized protein</fullName>
    </submittedName>
</protein>
<reference evidence="1 2" key="1">
    <citation type="submission" date="2024-04" db="EMBL/GenBank/DDBJ databases">
        <title>Tritrichomonas musculus Genome.</title>
        <authorList>
            <person name="Alves-Ferreira E."/>
            <person name="Grigg M."/>
            <person name="Lorenzi H."/>
            <person name="Galac M."/>
        </authorList>
    </citation>
    <scope>NUCLEOTIDE SEQUENCE [LARGE SCALE GENOMIC DNA]</scope>
    <source>
        <strain evidence="1 2">EAF2021</strain>
    </source>
</reference>
<keyword evidence="2" id="KW-1185">Reference proteome</keyword>
<evidence type="ECO:0000313" key="1">
    <source>
        <dbReference type="EMBL" id="KAK8854023.1"/>
    </source>
</evidence>
<comment type="caution">
    <text evidence="1">The sequence shown here is derived from an EMBL/GenBank/DDBJ whole genome shotgun (WGS) entry which is preliminary data.</text>
</comment>
<evidence type="ECO:0000313" key="2">
    <source>
        <dbReference type="Proteomes" id="UP001470230"/>
    </source>
</evidence>
<name>A0ABR2HY48_9EUKA</name>
<gene>
    <name evidence="1" type="ORF">M9Y10_016572</name>
</gene>
<proteinExistence type="predicted"/>